<accession>A0A8S5S8S6</accession>
<proteinExistence type="predicted"/>
<protein>
    <submittedName>
        <fullName evidence="1">Uncharacterized protein</fullName>
    </submittedName>
</protein>
<evidence type="ECO:0000313" key="1">
    <source>
        <dbReference type="EMBL" id="DAF47219.1"/>
    </source>
</evidence>
<name>A0A8S5S8S6_9CAUD</name>
<sequence length="75" mass="8734">MSKVVLVTVSSPRFPFGVDWLSTGCILPPRRPNVNYFFEKFEKMLTSCLRRIIIASEEFRGMQNHDHRTKSENST</sequence>
<reference evidence="1" key="1">
    <citation type="journal article" date="2021" name="Proc. Natl. Acad. Sci. U.S.A.">
        <title>A Catalog of Tens of Thousands of Viruses from Human Metagenomes Reveals Hidden Associations with Chronic Diseases.</title>
        <authorList>
            <person name="Tisza M.J."/>
            <person name="Buck C.B."/>
        </authorList>
    </citation>
    <scope>NUCLEOTIDE SEQUENCE</scope>
    <source>
        <strain evidence="1">CtTVN2</strain>
    </source>
</reference>
<dbReference type="EMBL" id="BK032551">
    <property type="protein sequence ID" value="DAF47219.1"/>
    <property type="molecule type" value="Genomic_DNA"/>
</dbReference>
<organism evidence="1">
    <name type="scientific">Caudovirales sp. ctTVN2</name>
    <dbReference type="NCBI Taxonomy" id="2827634"/>
    <lineage>
        <taxon>Viruses</taxon>
        <taxon>Duplodnaviria</taxon>
        <taxon>Heunggongvirae</taxon>
        <taxon>Uroviricota</taxon>
        <taxon>Caudoviricetes</taxon>
    </lineage>
</organism>